<feature type="transmembrane region" description="Helical" evidence="8">
    <location>
        <begin position="214"/>
        <end position="236"/>
    </location>
</feature>
<dbReference type="InterPro" id="IPR021796">
    <property type="entry name" value="Tll0287-like_dom"/>
</dbReference>
<dbReference type="SUPFAM" id="SSF47384">
    <property type="entry name" value="Homodimeric domain of signal transducing histidine kinase"/>
    <property type="match status" value="1"/>
</dbReference>
<dbReference type="EC" id="2.7.13.3" evidence="3"/>
<evidence type="ECO:0000256" key="1">
    <source>
        <dbReference type="ARBA" id="ARBA00000085"/>
    </source>
</evidence>
<comment type="catalytic activity">
    <reaction evidence="1">
        <text>ATP + protein L-histidine = ADP + protein N-phospho-L-histidine.</text>
        <dbReference type="EC" id="2.7.13.3"/>
    </reaction>
</comment>
<dbReference type="Gene3D" id="1.10.287.130">
    <property type="match status" value="1"/>
</dbReference>
<dbReference type="Pfam" id="PF11845">
    <property type="entry name" value="Tll0287-like"/>
    <property type="match status" value="1"/>
</dbReference>
<dbReference type="Gene3D" id="3.30.565.10">
    <property type="entry name" value="Histidine kinase-like ATPase, C-terminal domain"/>
    <property type="match status" value="1"/>
</dbReference>
<keyword evidence="8" id="KW-0812">Transmembrane</keyword>
<organism evidence="10 11">
    <name type="scientific">Adlercreutzia wanghongyangiae</name>
    <dbReference type="NCBI Taxonomy" id="3111451"/>
    <lineage>
        <taxon>Bacteria</taxon>
        <taxon>Bacillati</taxon>
        <taxon>Actinomycetota</taxon>
        <taxon>Coriobacteriia</taxon>
        <taxon>Eggerthellales</taxon>
        <taxon>Eggerthellaceae</taxon>
        <taxon>Adlercreutzia</taxon>
    </lineage>
</organism>
<evidence type="ECO:0000256" key="6">
    <source>
        <dbReference type="ARBA" id="ARBA00022777"/>
    </source>
</evidence>
<keyword evidence="11" id="KW-1185">Reference proteome</keyword>
<dbReference type="Pfam" id="PF00512">
    <property type="entry name" value="HisKA"/>
    <property type="match status" value="1"/>
</dbReference>
<dbReference type="Pfam" id="PF02518">
    <property type="entry name" value="HATPase_c"/>
    <property type="match status" value="1"/>
</dbReference>
<dbReference type="PANTHER" id="PTHR43711">
    <property type="entry name" value="TWO-COMPONENT HISTIDINE KINASE"/>
    <property type="match status" value="1"/>
</dbReference>
<evidence type="ECO:0000256" key="2">
    <source>
        <dbReference type="ARBA" id="ARBA00004236"/>
    </source>
</evidence>
<reference evidence="10 11" key="1">
    <citation type="submission" date="2024-01" db="EMBL/GenBank/DDBJ databases">
        <title>novel species in genus Adlercreutzia.</title>
        <authorList>
            <person name="Liu X."/>
        </authorList>
    </citation>
    <scope>NUCLEOTIDE SEQUENCE [LARGE SCALE GENOMIC DNA]</scope>
    <source>
        <strain evidence="10 11">R7</strain>
    </source>
</reference>
<protein>
    <recommendedName>
        <fullName evidence="3">histidine kinase</fullName>
        <ecNumber evidence="3">2.7.13.3</ecNumber>
    </recommendedName>
</protein>
<dbReference type="InterPro" id="IPR050736">
    <property type="entry name" value="Sensor_HK_Regulatory"/>
</dbReference>
<evidence type="ECO:0000256" key="5">
    <source>
        <dbReference type="ARBA" id="ARBA00022679"/>
    </source>
</evidence>
<keyword evidence="8" id="KW-1133">Transmembrane helix</keyword>
<dbReference type="EMBL" id="JAYMFF010000003">
    <property type="protein sequence ID" value="MEC4175378.1"/>
    <property type="molecule type" value="Genomic_DNA"/>
</dbReference>
<evidence type="ECO:0000313" key="10">
    <source>
        <dbReference type="EMBL" id="MEC4175378.1"/>
    </source>
</evidence>
<dbReference type="RefSeq" id="WP_338209116.1">
    <property type="nucleotide sequence ID" value="NZ_JAYMFF010000003.1"/>
</dbReference>
<dbReference type="CDD" id="cd00082">
    <property type="entry name" value="HisKA"/>
    <property type="match status" value="1"/>
</dbReference>
<evidence type="ECO:0000256" key="3">
    <source>
        <dbReference type="ARBA" id="ARBA00012438"/>
    </source>
</evidence>
<keyword evidence="6" id="KW-0418">Kinase</keyword>
<evidence type="ECO:0000256" key="8">
    <source>
        <dbReference type="SAM" id="Phobius"/>
    </source>
</evidence>
<evidence type="ECO:0000313" key="11">
    <source>
        <dbReference type="Proteomes" id="UP001349994"/>
    </source>
</evidence>
<dbReference type="InterPro" id="IPR004358">
    <property type="entry name" value="Sig_transdc_His_kin-like_C"/>
</dbReference>
<keyword evidence="5" id="KW-0808">Transferase</keyword>
<evidence type="ECO:0000256" key="4">
    <source>
        <dbReference type="ARBA" id="ARBA00022553"/>
    </source>
</evidence>
<dbReference type="InterPro" id="IPR005467">
    <property type="entry name" value="His_kinase_dom"/>
</dbReference>
<evidence type="ECO:0000256" key="7">
    <source>
        <dbReference type="ARBA" id="ARBA00023012"/>
    </source>
</evidence>
<dbReference type="InterPro" id="IPR036890">
    <property type="entry name" value="HATPase_C_sf"/>
</dbReference>
<comment type="subcellular location">
    <subcellularLocation>
        <location evidence="2">Cell membrane</location>
    </subcellularLocation>
</comment>
<dbReference type="InterPro" id="IPR003594">
    <property type="entry name" value="HATPase_dom"/>
</dbReference>
<dbReference type="SMART" id="SM00388">
    <property type="entry name" value="HisKA"/>
    <property type="match status" value="1"/>
</dbReference>
<sequence>MGAQTIGAKRLSLKLILSVTVVVAVAAAAYVVWTQSAQNTAVESKALAEARTLDIEMRAVWNYIDDSQQAINYNADGSYDFKGIYCSMAGKAIAQRFTRESNGYVIRYVRENPRSSTDVPDRFEQTALNHFTVGGANEHYEMAEYEGRPVFRYASVLPVKRNCLQCHGDPAGTPDETGFLREGMEQGDVAGAVSIIIPVDSYVQEAHAEFVRSVGFFCLLAAAIVAVLLLAMKLWVSSPLERANRQLERESQQKSDFLAVMSHELRTPLTSIIAYTDIWEKERQTSPEAQERFVREIKQSSAQLLEMVNNTIDVARLDAGRLELQWDETDLFDVVGEVMATSAPLAQKRGVRLSHEVDYNVPIIYSDEEALRKILLNLVSNAIKFTESGGSVRLAVYPDEPGWIRMEVADTGMGISEGDLAHIFEKFSQVGQAEHSGGSGIGLFLVKSLTESLGGSVSVSSKLEEGSTFTVMLPTGGEASRIGDDDDTRD</sequence>
<feature type="domain" description="Histidine kinase" evidence="9">
    <location>
        <begin position="260"/>
        <end position="477"/>
    </location>
</feature>
<keyword evidence="4" id="KW-0597">Phosphoprotein</keyword>
<accession>A0ABU6IGA1</accession>
<name>A0ABU6IGA1_9ACTN</name>
<proteinExistence type="predicted"/>
<dbReference type="InterPro" id="IPR036097">
    <property type="entry name" value="HisK_dim/P_sf"/>
</dbReference>
<feature type="transmembrane region" description="Helical" evidence="8">
    <location>
        <begin position="12"/>
        <end position="33"/>
    </location>
</feature>
<dbReference type="PRINTS" id="PR00344">
    <property type="entry name" value="BCTRLSENSOR"/>
</dbReference>
<dbReference type="InterPro" id="IPR003661">
    <property type="entry name" value="HisK_dim/P_dom"/>
</dbReference>
<evidence type="ECO:0000259" key="9">
    <source>
        <dbReference type="PROSITE" id="PS50109"/>
    </source>
</evidence>
<dbReference type="PANTHER" id="PTHR43711:SF1">
    <property type="entry name" value="HISTIDINE KINASE 1"/>
    <property type="match status" value="1"/>
</dbReference>
<dbReference type="PROSITE" id="PS50109">
    <property type="entry name" value="HIS_KIN"/>
    <property type="match status" value="1"/>
</dbReference>
<dbReference type="SUPFAM" id="SSF55874">
    <property type="entry name" value="ATPase domain of HSP90 chaperone/DNA topoisomerase II/histidine kinase"/>
    <property type="match status" value="1"/>
</dbReference>
<dbReference type="Proteomes" id="UP001349994">
    <property type="component" value="Unassembled WGS sequence"/>
</dbReference>
<gene>
    <name evidence="10" type="ORF">VIN30_02810</name>
</gene>
<keyword evidence="8" id="KW-0472">Membrane</keyword>
<dbReference type="SMART" id="SM00387">
    <property type="entry name" value="HATPase_c"/>
    <property type="match status" value="1"/>
</dbReference>
<keyword evidence="7" id="KW-0902">Two-component regulatory system</keyword>
<comment type="caution">
    <text evidence="10">The sequence shown here is derived from an EMBL/GenBank/DDBJ whole genome shotgun (WGS) entry which is preliminary data.</text>
</comment>